<dbReference type="EMBL" id="LTBA01000084">
    <property type="protein sequence ID" value="KYH29716.1"/>
    <property type="molecule type" value="Genomic_DNA"/>
</dbReference>
<evidence type="ECO:0008006" key="4">
    <source>
        <dbReference type="Google" id="ProtNLM"/>
    </source>
</evidence>
<reference evidence="2 3" key="1">
    <citation type="submission" date="2016-02" db="EMBL/GenBank/DDBJ databases">
        <title>Genome sequence of Clostridium tepidiprofundi DSM 19306.</title>
        <authorList>
            <person name="Poehlein A."/>
            <person name="Daniel R."/>
        </authorList>
    </citation>
    <scope>NUCLEOTIDE SEQUENCE [LARGE SCALE GENOMIC DNA]</scope>
    <source>
        <strain evidence="2 3">DSM 19306</strain>
    </source>
</reference>
<keyword evidence="1" id="KW-1133">Transmembrane helix</keyword>
<sequence>MDKKFTSLLALIVILGVIVLGLFMKINQLQKFLDRTNYIGRYEFYKANDINMVILDTATGRMWMKYISHTGGNREWTEETKLLHLIEMERQ</sequence>
<gene>
    <name evidence="2" type="ORF">CLTEP_27090</name>
</gene>
<dbReference type="AlphaFoldDB" id="A0A151APZ5"/>
<evidence type="ECO:0000313" key="2">
    <source>
        <dbReference type="EMBL" id="KYH29716.1"/>
    </source>
</evidence>
<protein>
    <recommendedName>
        <fullName evidence="4">DUF3139 domain-containing protein</fullName>
    </recommendedName>
</protein>
<dbReference type="STRING" id="1121338.CLTEP_27090"/>
<dbReference type="PATRIC" id="fig|1121338.3.peg.2836"/>
<keyword evidence="3" id="KW-1185">Reference proteome</keyword>
<dbReference type="RefSeq" id="WP_066827541.1">
    <property type="nucleotide sequence ID" value="NZ_LTBA01000084.1"/>
</dbReference>
<organism evidence="2 3">
    <name type="scientific">Clostridium tepidiprofundi DSM 19306</name>
    <dbReference type="NCBI Taxonomy" id="1121338"/>
    <lineage>
        <taxon>Bacteria</taxon>
        <taxon>Bacillati</taxon>
        <taxon>Bacillota</taxon>
        <taxon>Clostridia</taxon>
        <taxon>Eubacteriales</taxon>
        <taxon>Clostridiaceae</taxon>
        <taxon>Clostridium</taxon>
    </lineage>
</organism>
<accession>A0A151APZ5</accession>
<evidence type="ECO:0000256" key="1">
    <source>
        <dbReference type="SAM" id="Phobius"/>
    </source>
</evidence>
<comment type="caution">
    <text evidence="2">The sequence shown here is derived from an EMBL/GenBank/DDBJ whole genome shotgun (WGS) entry which is preliminary data.</text>
</comment>
<dbReference type="OrthoDB" id="2628290at2"/>
<feature type="transmembrane region" description="Helical" evidence="1">
    <location>
        <begin position="6"/>
        <end position="26"/>
    </location>
</feature>
<dbReference type="Proteomes" id="UP000075531">
    <property type="component" value="Unassembled WGS sequence"/>
</dbReference>
<evidence type="ECO:0000313" key="3">
    <source>
        <dbReference type="Proteomes" id="UP000075531"/>
    </source>
</evidence>
<proteinExistence type="predicted"/>
<keyword evidence="1" id="KW-0472">Membrane</keyword>
<name>A0A151APZ5_9CLOT</name>
<keyword evidence="1" id="KW-0812">Transmembrane</keyword>